<evidence type="ECO:0000259" key="7">
    <source>
        <dbReference type="Pfam" id="PF08281"/>
    </source>
</evidence>
<evidence type="ECO:0000313" key="9">
    <source>
        <dbReference type="Proteomes" id="UP000636960"/>
    </source>
</evidence>
<dbReference type="InterPro" id="IPR013249">
    <property type="entry name" value="RNA_pol_sigma70_r4_t2"/>
</dbReference>
<keyword evidence="5" id="KW-0804">Transcription</keyword>
<dbReference type="EMBL" id="BOMV01000091">
    <property type="protein sequence ID" value="GIF00810.1"/>
    <property type="molecule type" value="Genomic_DNA"/>
</dbReference>
<evidence type="ECO:0000313" key="8">
    <source>
        <dbReference type="EMBL" id="GIF00810.1"/>
    </source>
</evidence>
<feature type="region of interest" description="Disordered" evidence="6">
    <location>
        <begin position="219"/>
        <end position="241"/>
    </location>
</feature>
<dbReference type="SUPFAM" id="SSF88659">
    <property type="entry name" value="Sigma3 and sigma4 domains of RNA polymerase sigma factors"/>
    <property type="match status" value="1"/>
</dbReference>
<dbReference type="GO" id="GO:0003677">
    <property type="term" value="F:DNA binding"/>
    <property type="evidence" value="ECO:0007669"/>
    <property type="project" value="UniProtKB-KW"/>
</dbReference>
<dbReference type="GO" id="GO:0016987">
    <property type="term" value="F:sigma factor activity"/>
    <property type="evidence" value="ECO:0007669"/>
    <property type="project" value="UniProtKB-KW"/>
</dbReference>
<reference evidence="8" key="1">
    <citation type="submission" date="2021-01" db="EMBL/GenBank/DDBJ databases">
        <title>Whole genome shotgun sequence of Actinoplanes rishiriensis NBRC 108556.</title>
        <authorList>
            <person name="Komaki H."/>
            <person name="Tamura T."/>
        </authorList>
    </citation>
    <scope>NUCLEOTIDE SEQUENCE</scope>
    <source>
        <strain evidence="8">NBRC 108556</strain>
    </source>
</reference>
<feature type="compositionally biased region" description="Polar residues" evidence="6">
    <location>
        <begin position="54"/>
        <end position="65"/>
    </location>
</feature>
<dbReference type="InterPro" id="IPR013324">
    <property type="entry name" value="RNA_pol_sigma_r3/r4-like"/>
</dbReference>
<feature type="region of interest" description="Disordered" evidence="6">
    <location>
        <begin position="37"/>
        <end position="68"/>
    </location>
</feature>
<evidence type="ECO:0000256" key="1">
    <source>
        <dbReference type="ARBA" id="ARBA00010641"/>
    </source>
</evidence>
<dbReference type="RefSeq" id="WP_239163458.1">
    <property type="nucleotide sequence ID" value="NZ_BOMV01000091.1"/>
</dbReference>
<keyword evidence="3" id="KW-0731">Sigma factor</keyword>
<keyword evidence="4" id="KW-0238">DNA-binding</keyword>
<sequence>MRVGLFLGSVLLLPANDVRHVGGPAAPVTASPSVVAPVLSSAPSTPPPSVASSRSTEPTPATSRTVAVPRLGPAGYGALKLGMGYREAAARVRARHIGRFEARSLFSTWLHVVIANGCRQTYRALKRRAWEESHGVPPLDRPDPRTTSVIAGSRLDFLDALDRLEAHRPDLVAPLVLRDVCQLDYREIATHLGIPEGTAKSRIHQARTDVRGYLLQDARTGRWPRRDPPTRARPPRRAPVPVLLVEHHRNPVRAAQPHHRDGLGDQAHRAHPGLVDGPGAEDGGELTAGQ</sequence>
<organism evidence="8 9">
    <name type="scientific">Paractinoplanes rishiriensis</name>
    <dbReference type="NCBI Taxonomy" id="1050105"/>
    <lineage>
        <taxon>Bacteria</taxon>
        <taxon>Bacillati</taxon>
        <taxon>Actinomycetota</taxon>
        <taxon>Actinomycetes</taxon>
        <taxon>Micromonosporales</taxon>
        <taxon>Micromonosporaceae</taxon>
        <taxon>Paractinoplanes</taxon>
    </lineage>
</organism>
<dbReference type="InterPro" id="IPR036388">
    <property type="entry name" value="WH-like_DNA-bd_sf"/>
</dbReference>
<dbReference type="InterPro" id="IPR039425">
    <property type="entry name" value="RNA_pol_sigma-70-like"/>
</dbReference>
<proteinExistence type="inferred from homology"/>
<feature type="region of interest" description="Disordered" evidence="6">
    <location>
        <begin position="253"/>
        <end position="290"/>
    </location>
</feature>
<dbReference type="PANTHER" id="PTHR43133:SF8">
    <property type="entry name" value="RNA POLYMERASE SIGMA FACTOR HI_1459-RELATED"/>
    <property type="match status" value="1"/>
</dbReference>
<evidence type="ECO:0000256" key="3">
    <source>
        <dbReference type="ARBA" id="ARBA00023082"/>
    </source>
</evidence>
<feature type="compositionally biased region" description="Basic and acidic residues" evidence="6">
    <location>
        <begin position="258"/>
        <end position="268"/>
    </location>
</feature>
<evidence type="ECO:0000256" key="5">
    <source>
        <dbReference type="ARBA" id="ARBA00023163"/>
    </source>
</evidence>
<comment type="caution">
    <text evidence="8">The sequence shown here is derived from an EMBL/GenBank/DDBJ whole genome shotgun (WGS) entry which is preliminary data.</text>
</comment>
<evidence type="ECO:0000256" key="6">
    <source>
        <dbReference type="SAM" id="MobiDB-lite"/>
    </source>
</evidence>
<comment type="similarity">
    <text evidence="1">Belongs to the sigma-70 factor family. ECF subfamily.</text>
</comment>
<keyword evidence="9" id="KW-1185">Reference proteome</keyword>
<evidence type="ECO:0000256" key="4">
    <source>
        <dbReference type="ARBA" id="ARBA00023125"/>
    </source>
</evidence>
<feature type="domain" description="RNA polymerase sigma factor 70 region 4 type 2" evidence="7">
    <location>
        <begin position="174"/>
        <end position="208"/>
    </location>
</feature>
<name>A0A919MZ59_9ACTN</name>
<dbReference type="Proteomes" id="UP000636960">
    <property type="component" value="Unassembled WGS sequence"/>
</dbReference>
<dbReference type="GO" id="GO:0006352">
    <property type="term" value="P:DNA-templated transcription initiation"/>
    <property type="evidence" value="ECO:0007669"/>
    <property type="project" value="InterPro"/>
</dbReference>
<keyword evidence="2" id="KW-0805">Transcription regulation</keyword>
<dbReference type="AlphaFoldDB" id="A0A919MZ59"/>
<accession>A0A919MZ59</accession>
<dbReference type="Pfam" id="PF08281">
    <property type="entry name" value="Sigma70_r4_2"/>
    <property type="match status" value="1"/>
</dbReference>
<evidence type="ECO:0000256" key="2">
    <source>
        <dbReference type="ARBA" id="ARBA00023015"/>
    </source>
</evidence>
<gene>
    <name evidence="8" type="ORF">Ari01nite_82740</name>
</gene>
<dbReference type="PANTHER" id="PTHR43133">
    <property type="entry name" value="RNA POLYMERASE ECF-TYPE SIGMA FACTO"/>
    <property type="match status" value="1"/>
</dbReference>
<protein>
    <recommendedName>
        <fullName evidence="7">RNA polymerase sigma factor 70 region 4 type 2 domain-containing protein</fullName>
    </recommendedName>
</protein>
<dbReference type="Gene3D" id="1.10.10.10">
    <property type="entry name" value="Winged helix-like DNA-binding domain superfamily/Winged helix DNA-binding domain"/>
    <property type="match status" value="1"/>
</dbReference>
<dbReference type="CDD" id="cd06171">
    <property type="entry name" value="Sigma70_r4"/>
    <property type="match status" value="1"/>
</dbReference>